<dbReference type="SUPFAM" id="SSF158446">
    <property type="entry name" value="IVS-encoded protein-like"/>
    <property type="match status" value="1"/>
</dbReference>
<dbReference type="Proteomes" id="UP000230184">
    <property type="component" value="Unassembled WGS sequence"/>
</dbReference>
<dbReference type="EMBL" id="PEWY01000131">
    <property type="protein sequence ID" value="PIU36696.1"/>
    <property type="molecule type" value="Genomic_DNA"/>
</dbReference>
<dbReference type="Gene3D" id="1.20.1440.60">
    <property type="entry name" value="23S rRNA-intervening sequence"/>
    <property type="match status" value="1"/>
</dbReference>
<dbReference type="AlphaFoldDB" id="A0A2M6YT90"/>
<gene>
    <name evidence="1" type="ORF">COT02_04725</name>
</gene>
<sequence>MATMKLKELTAYSVAVELSAFVWKIVNAWDWFNKKTLGSQWVEATDSISANIAERFGRFHKKDKVKFYYNARATVYESINWKDKASERKLISEKENNFISDHLDKLPKEINNLISLTMKNLKY</sequence>
<evidence type="ECO:0000313" key="2">
    <source>
        <dbReference type="Proteomes" id="UP000230184"/>
    </source>
</evidence>
<dbReference type="NCBIfam" id="TIGR02436">
    <property type="entry name" value="four helix bundle protein"/>
    <property type="match status" value="1"/>
</dbReference>
<reference evidence="2" key="1">
    <citation type="submission" date="2017-09" db="EMBL/GenBank/DDBJ databases">
        <title>Depth-based differentiation of microbial function through sediment-hosted aquifers and enrichment of novel symbionts in the deep terrestrial subsurface.</title>
        <authorList>
            <person name="Probst A.J."/>
            <person name="Ladd B."/>
            <person name="Jarett J.K."/>
            <person name="Geller-Mcgrath D.E."/>
            <person name="Sieber C.M.K."/>
            <person name="Emerson J.B."/>
            <person name="Anantharaman K."/>
            <person name="Thomas B.C."/>
            <person name="Malmstrom R."/>
            <person name="Stieglmeier M."/>
            <person name="Klingl A."/>
            <person name="Woyke T."/>
            <person name="Ryan C.M."/>
            <person name="Banfield J.F."/>
        </authorList>
    </citation>
    <scope>NUCLEOTIDE SEQUENCE [LARGE SCALE GENOMIC DNA]</scope>
</reference>
<dbReference type="Pfam" id="PF05635">
    <property type="entry name" value="23S_rRNA_IVP"/>
    <property type="match status" value="1"/>
</dbReference>
<organism evidence="1 2">
    <name type="scientific">Candidatus Roizmanbacteria bacterium CG07_land_8_20_14_0_80_34_15</name>
    <dbReference type="NCBI Taxonomy" id="1974849"/>
    <lineage>
        <taxon>Bacteria</taxon>
        <taxon>Candidatus Roizmaniibacteriota</taxon>
    </lineage>
</organism>
<protein>
    <submittedName>
        <fullName evidence="1">Four helix bundle protein</fullName>
    </submittedName>
</protein>
<evidence type="ECO:0000313" key="1">
    <source>
        <dbReference type="EMBL" id="PIU36696.1"/>
    </source>
</evidence>
<proteinExistence type="predicted"/>
<name>A0A2M6YT90_9BACT</name>
<dbReference type="InterPro" id="IPR036583">
    <property type="entry name" value="23S_rRNA_IVS_sf"/>
</dbReference>
<dbReference type="InterPro" id="IPR012657">
    <property type="entry name" value="23S_rRNA-intervening_sequence"/>
</dbReference>
<accession>A0A2M6YT90</accession>
<comment type="caution">
    <text evidence="1">The sequence shown here is derived from an EMBL/GenBank/DDBJ whole genome shotgun (WGS) entry which is preliminary data.</text>
</comment>